<organism evidence="1 2">
    <name type="scientific">Candidatus Beckwithbacteria bacterium RBG_13_42_9</name>
    <dbReference type="NCBI Taxonomy" id="1797457"/>
    <lineage>
        <taxon>Bacteria</taxon>
        <taxon>Candidatus Beckwithiibacteriota</taxon>
    </lineage>
</organism>
<dbReference type="EMBL" id="MEZK01000028">
    <property type="protein sequence ID" value="OGD61994.1"/>
    <property type="molecule type" value="Genomic_DNA"/>
</dbReference>
<comment type="caution">
    <text evidence="1">The sequence shown here is derived from an EMBL/GenBank/DDBJ whole genome shotgun (WGS) entry which is preliminary data.</text>
</comment>
<dbReference type="Proteomes" id="UP000177006">
    <property type="component" value="Unassembled WGS sequence"/>
</dbReference>
<name>A0A1F5E3Y9_9BACT</name>
<protein>
    <submittedName>
        <fullName evidence="1">Uncharacterized protein</fullName>
    </submittedName>
</protein>
<dbReference type="STRING" id="1797457.A2160_01725"/>
<evidence type="ECO:0000313" key="1">
    <source>
        <dbReference type="EMBL" id="OGD61994.1"/>
    </source>
</evidence>
<proteinExistence type="predicted"/>
<reference evidence="1 2" key="1">
    <citation type="journal article" date="2016" name="Nat. Commun.">
        <title>Thousands of microbial genomes shed light on interconnected biogeochemical processes in an aquifer system.</title>
        <authorList>
            <person name="Anantharaman K."/>
            <person name="Brown C.T."/>
            <person name="Hug L.A."/>
            <person name="Sharon I."/>
            <person name="Castelle C.J."/>
            <person name="Probst A.J."/>
            <person name="Thomas B.C."/>
            <person name="Singh A."/>
            <person name="Wilkins M.J."/>
            <person name="Karaoz U."/>
            <person name="Brodie E.L."/>
            <person name="Williams K.H."/>
            <person name="Hubbard S.S."/>
            <person name="Banfield J.F."/>
        </authorList>
    </citation>
    <scope>NUCLEOTIDE SEQUENCE [LARGE SCALE GENOMIC DNA]</scope>
</reference>
<evidence type="ECO:0000313" key="2">
    <source>
        <dbReference type="Proteomes" id="UP000177006"/>
    </source>
</evidence>
<accession>A0A1F5E3Y9</accession>
<gene>
    <name evidence="1" type="ORF">A2160_01725</name>
</gene>
<sequence>MIKKIKKIKSRKTKPRKRFFSKRMILVGILAFALILGGLAAVKVKSYMAEQRLKVWRAEGFSSFSG</sequence>
<dbReference type="AlphaFoldDB" id="A0A1F5E3Y9"/>